<dbReference type="RefSeq" id="WP_166920982.1">
    <property type="nucleotide sequence ID" value="NZ_JAASRN010000008.1"/>
</dbReference>
<proteinExistence type="predicted"/>
<name>A0A846MTA7_9BACT</name>
<organism evidence="2 3">
    <name type="scientific">Thermonema lapsum</name>
    <dbReference type="NCBI Taxonomy" id="28195"/>
    <lineage>
        <taxon>Bacteria</taxon>
        <taxon>Pseudomonadati</taxon>
        <taxon>Bacteroidota</taxon>
        <taxon>Cytophagia</taxon>
        <taxon>Cytophagales</taxon>
        <taxon>Thermonemataceae</taxon>
        <taxon>Thermonema</taxon>
    </lineage>
</organism>
<keyword evidence="1" id="KW-0472">Membrane</keyword>
<evidence type="ECO:0000256" key="1">
    <source>
        <dbReference type="SAM" id="Phobius"/>
    </source>
</evidence>
<accession>A0A846MTA7</accession>
<feature type="transmembrane region" description="Helical" evidence="1">
    <location>
        <begin position="23"/>
        <end position="40"/>
    </location>
</feature>
<dbReference type="AlphaFoldDB" id="A0A846MTA7"/>
<sequence length="76" mass="8789">MANYVCVSDEKGNPFVLLYNGRLALFAIKAINLFLLLRFLEYASVKIDTFFLCKPFAYRWGGVKIEAIFLERCPVF</sequence>
<dbReference type="EMBL" id="JAASRN010000008">
    <property type="protein sequence ID" value="NIK74826.1"/>
    <property type="molecule type" value="Genomic_DNA"/>
</dbReference>
<dbReference type="Proteomes" id="UP000537126">
    <property type="component" value="Unassembled WGS sequence"/>
</dbReference>
<evidence type="ECO:0000313" key="2">
    <source>
        <dbReference type="EMBL" id="NIK74826.1"/>
    </source>
</evidence>
<protein>
    <submittedName>
        <fullName evidence="2">Uncharacterized protein</fullName>
    </submittedName>
</protein>
<evidence type="ECO:0000313" key="3">
    <source>
        <dbReference type="Proteomes" id="UP000537126"/>
    </source>
</evidence>
<reference evidence="2 3" key="1">
    <citation type="submission" date="2020-03" db="EMBL/GenBank/DDBJ databases">
        <title>Genomic Encyclopedia of Type Strains, Phase IV (KMG-IV): sequencing the most valuable type-strain genomes for metagenomic binning, comparative biology and taxonomic classification.</title>
        <authorList>
            <person name="Goeker M."/>
        </authorList>
    </citation>
    <scope>NUCLEOTIDE SEQUENCE [LARGE SCALE GENOMIC DNA]</scope>
    <source>
        <strain evidence="2 3">DSM 5718</strain>
    </source>
</reference>
<keyword evidence="1" id="KW-0812">Transmembrane</keyword>
<gene>
    <name evidence="2" type="ORF">FHS56_002359</name>
</gene>
<comment type="caution">
    <text evidence="2">The sequence shown here is derived from an EMBL/GenBank/DDBJ whole genome shotgun (WGS) entry which is preliminary data.</text>
</comment>
<keyword evidence="1" id="KW-1133">Transmembrane helix</keyword>
<keyword evidence="3" id="KW-1185">Reference proteome</keyword>